<evidence type="ECO:0000256" key="1">
    <source>
        <dbReference type="SAM" id="MobiDB-lite"/>
    </source>
</evidence>
<proteinExistence type="predicted"/>
<protein>
    <submittedName>
        <fullName evidence="4">GAGA-binding transcriptional activator</fullName>
    </submittedName>
</protein>
<feature type="compositionally biased region" description="Polar residues" evidence="1">
    <location>
        <begin position="37"/>
        <end position="47"/>
    </location>
</feature>
<evidence type="ECO:0000313" key="2">
    <source>
        <dbReference type="EMBL" id="VDO85220.1"/>
    </source>
</evidence>
<evidence type="ECO:0000313" key="4">
    <source>
        <dbReference type="WBParaSite" id="HPBE_0001047801-mRNA-1"/>
    </source>
</evidence>
<dbReference type="AlphaFoldDB" id="A0A183FRK7"/>
<dbReference type="EMBL" id="UZAH01026776">
    <property type="protein sequence ID" value="VDO85220.1"/>
    <property type="molecule type" value="Genomic_DNA"/>
</dbReference>
<organism evidence="3 4">
    <name type="scientific">Heligmosomoides polygyrus</name>
    <name type="common">Parasitic roundworm</name>
    <dbReference type="NCBI Taxonomy" id="6339"/>
    <lineage>
        <taxon>Eukaryota</taxon>
        <taxon>Metazoa</taxon>
        <taxon>Ecdysozoa</taxon>
        <taxon>Nematoda</taxon>
        <taxon>Chromadorea</taxon>
        <taxon>Rhabditida</taxon>
        <taxon>Rhabditina</taxon>
        <taxon>Rhabditomorpha</taxon>
        <taxon>Strongyloidea</taxon>
        <taxon>Heligmosomidae</taxon>
        <taxon>Heligmosomoides</taxon>
    </lineage>
</organism>
<reference evidence="2 3" key="1">
    <citation type="submission" date="2018-11" db="EMBL/GenBank/DDBJ databases">
        <authorList>
            <consortium name="Pathogen Informatics"/>
        </authorList>
    </citation>
    <scope>NUCLEOTIDE SEQUENCE [LARGE SCALE GENOMIC DNA]</scope>
</reference>
<gene>
    <name evidence="2" type="ORF">HPBE_LOCUS10479</name>
</gene>
<dbReference type="Proteomes" id="UP000050761">
    <property type="component" value="Unassembled WGS sequence"/>
</dbReference>
<feature type="region of interest" description="Disordered" evidence="1">
    <location>
        <begin position="37"/>
        <end position="72"/>
    </location>
</feature>
<dbReference type="OrthoDB" id="10392258at2759"/>
<dbReference type="WBParaSite" id="HPBE_0001047801-mRNA-1">
    <property type="protein sequence ID" value="HPBE_0001047801-mRNA-1"/>
    <property type="gene ID" value="HPBE_0001047801"/>
</dbReference>
<keyword evidence="3" id="KW-1185">Reference proteome</keyword>
<reference evidence="4" key="2">
    <citation type="submission" date="2019-09" db="UniProtKB">
        <authorList>
            <consortium name="WormBaseParasite"/>
        </authorList>
    </citation>
    <scope>IDENTIFICATION</scope>
</reference>
<feature type="compositionally biased region" description="Pro residues" evidence="1">
    <location>
        <begin position="57"/>
        <end position="66"/>
    </location>
</feature>
<sequence length="96" mass="11013">MHFYGTDDYLPRSVKGFWHLSNRGRALEKVLSQLNLERSQRTPQYSNIVDPEESPQTSPPPPPPPRRQADNRERSPCVCVYIYLATNYCTGDCGRS</sequence>
<accession>A0A3P7YBD1</accession>
<evidence type="ECO:0000313" key="3">
    <source>
        <dbReference type="Proteomes" id="UP000050761"/>
    </source>
</evidence>
<accession>A0A183FRK7</accession>
<name>A0A183FRK7_HELPZ</name>